<dbReference type="SUPFAM" id="SSF52210">
    <property type="entry name" value="Succinyl-CoA synthetase domains"/>
    <property type="match status" value="1"/>
</dbReference>
<dbReference type="Pfam" id="PF13607">
    <property type="entry name" value="Succ_CoA_lig"/>
    <property type="match status" value="1"/>
</dbReference>
<dbReference type="InterPro" id="IPR051538">
    <property type="entry name" value="Acyl-CoA_Synth/Transferase"/>
</dbReference>
<feature type="domain" description="CoA-binding" evidence="4">
    <location>
        <begin position="2"/>
        <end position="91"/>
    </location>
</feature>
<protein>
    <recommendedName>
        <fullName evidence="4">CoA-binding domain-containing protein</fullName>
    </recommendedName>
</protein>
<dbReference type="SMART" id="SM00881">
    <property type="entry name" value="CoA_binding"/>
    <property type="match status" value="1"/>
</dbReference>
<dbReference type="Gene3D" id="3.40.50.261">
    <property type="entry name" value="Succinyl-CoA synthetase domains"/>
    <property type="match status" value="1"/>
</dbReference>
<evidence type="ECO:0000256" key="2">
    <source>
        <dbReference type="ARBA" id="ARBA00022741"/>
    </source>
</evidence>
<dbReference type="InterPro" id="IPR003781">
    <property type="entry name" value="CoA-bd"/>
</dbReference>
<evidence type="ECO:0000259" key="4">
    <source>
        <dbReference type="SMART" id="SM00881"/>
    </source>
</evidence>
<gene>
    <name evidence="5" type="ORF">S06H3_38425</name>
</gene>
<dbReference type="GO" id="GO:0016874">
    <property type="term" value="F:ligase activity"/>
    <property type="evidence" value="ECO:0007669"/>
    <property type="project" value="UniProtKB-KW"/>
</dbReference>
<dbReference type="InterPro" id="IPR036291">
    <property type="entry name" value="NAD(P)-bd_dom_sf"/>
</dbReference>
<feature type="non-terminal residue" evidence="5">
    <location>
        <position position="1"/>
    </location>
</feature>
<reference evidence="5" key="1">
    <citation type="journal article" date="2014" name="Front. Microbiol.">
        <title>High frequency of phylogenetically diverse reductive dehalogenase-homologous genes in deep subseafloor sedimentary metagenomes.</title>
        <authorList>
            <person name="Kawai M."/>
            <person name="Futagami T."/>
            <person name="Toyoda A."/>
            <person name="Takaki Y."/>
            <person name="Nishi S."/>
            <person name="Hori S."/>
            <person name="Arai W."/>
            <person name="Tsubouchi T."/>
            <person name="Morono Y."/>
            <person name="Uchiyama I."/>
            <person name="Ito T."/>
            <person name="Fujiyama A."/>
            <person name="Inagaki F."/>
            <person name="Takami H."/>
        </authorList>
    </citation>
    <scope>NUCLEOTIDE SEQUENCE</scope>
    <source>
        <strain evidence="5">Expedition CK06-06</strain>
    </source>
</reference>
<evidence type="ECO:0000313" key="5">
    <source>
        <dbReference type="EMBL" id="GAI36543.1"/>
    </source>
</evidence>
<dbReference type="PANTHER" id="PTHR43334">
    <property type="entry name" value="ACETATE--COA LIGASE [ADP-FORMING]"/>
    <property type="match status" value="1"/>
</dbReference>
<dbReference type="GO" id="GO:0005524">
    <property type="term" value="F:ATP binding"/>
    <property type="evidence" value="ECO:0007669"/>
    <property type="project" value="UniProtKB-KW"/>
</dbReference>
<dbReference type="Gene3D" id="3.40.50.720">
    <property type="entry name" value="NAD(P)-binding Rossmann-like Domain"/>
    <property type="match status" value="1"/>
</dbReference>
<sequence>CIFGANNNLLTTMGSMQLRNIIAGGFPKEKIYPIHPRLNEVQGMKAYKNVLDLPETPDLAFIILPPRIIPQIMEECGQKGIKRLIITSGGFREVGSDGTELSQKINSIAKKYNMRFIGPNCLGIYNGWYQPEIIKSHFNTMWIYYFPERGNISIASQSGTIACHTFWQANDWAVKIGKSISVGNENNIDLVDILEFLKEDPQTSVIGLYIEEIKRGKEFIKLVKEITPKKPIVAIYAGGTEATTRSIMSHTGAIGGNQKIFDAVFKETG</sequence>
<keyword evidence="1" id="KW-0436">Ligase</keyword>
<dbReference type="EMBL" id="BARV01023420">
    <property type="protein sequence ID" value="GAI36543.1"/>
    <property type="molecule type" value="Genomic_DNA"/>
</dbReference>
<dbReference type="PANTHER" id="PTHR43334:SF2">
    <property type="entry name" value="ACETATE--COA LIGASE [ADP-FORMING]"/>
    <property type="match status" value="1"/>
</dbReference>
<dbReference type="InterPro" id="IPR016102">
    <property type="entry name" value="Succinyl-CoA_synth-like"/>
</dbReference>
<keyword evidence="3" id="KW-0067">ATP-binding</keyword>
<dbReference type="AlphaFoldDB" id="X1MZ29"/>
<comment type="caution">
    <text evidence="5">The sequence shown here is derived from an EMBL/GenBank/DDBJ whole genome shotgun (WGS) entry which is preliminary data.</text>
</comment>
<name>X1MZ29_9ZZZZ</name>
<evidence type="ECO:0000256" key="3">
    <source>
        <dbReference type="ARBA" id="ARBA00022840"/>
    </source>
</evidence>
<keyword evidence="2" id="KW-0547">Nucleotide-binding</keyword>
<evidence type="ECO:0000256" key="1">
    <source>
        <dbReference type="ARBA" id="ARBA00022598"/>
    </source>
</evidence>
<dbReference type="SUPFAM" id="SSF51735">
    <property type="entry name" value="NAD(P)-binding Rossmann-fold domains"/>
    <property type="match status" value="1"/>
</dbReference>
<organism evidence="5">
    <name type="scientific">marine sediment metagenome</name>
    <dbReference type="NCBI Taxonomy" id="412755"/>
    <lineage>
        <taxon>unclassified sequences</taxon>
        <taxon>metagenomes</taxon>
        <taxon>ecological metagenomes</taxon>
    </lineage>
</organism>
<feature type="non-terminal residue" evidence="5">
    <location>
        <position position="269"/>
    </location>
</feature>
<accession>X1MZ29</accession>
<dbReference type="Pfam" id="PF13380">
    <property type="entry name" value="CoA_binding_2"/>
    <property type="match status" value="1"/>
</dbReference>
<dbReference type="InterPro" id="IPR032875">
    <property type="entry name" value="Succ_CoA_lig_flav_dom"/>
</dbReference>
<proteinExistence type="predicted"/>